<dbReference type="GeneID" id="73469506"/>
<dbReference type="UniPathway" id="UPA00378"/>
<dbReference type="PANTHER" id="PTHR31646:SF1">
    <property type="entry name" value="ALPHA-1,2-MANNOSYLTRANSFERASE MNN2"/>
    <property type="match status" value="1"/>
</dbReference>
<evidence type="ECO:0000256" key="2">
    <source>
        <dbReference type="ARBA" id="ARBA00004922"/>
    </source>
</evidence>
<evidence type="ECO:0000313" key="12">
    <source>
        <dbReference type="Proteomes" id="UP000694255"/>
    </source>
</evidence>
<keyword evidence="4" id="KW-0808">Transferase</keyword>
<evidence type="ECO:0000313" key="11">
    <source>
        <dbReference type="EMBL" id="KAG7663758.1"/>
    </source>
</evidence>
<dbReference type="PANTHER" id="PTHR31646">
    <property type="entry name" value="ALPHA-1,2-MANNOSYLTRANSFERASE MNN2"/>
    <property type="match status" value="1"/>
</dbReference>
<proteinExistence type="inferred from homology"/>
<evidence type="ECO:0000256" key="3">
    <source>
        <dbReference type="ARBA" id="ARBA00009105"/>
    </source>
</evidence>
<feature type="region of interest" description="Disordered" evidence="10">
    <location>
        <begin position="521"/>
        <end position="541"/>
    </location>
</feature>
<keyword evidence="7" id="KW-1133">Transmembrane helix</keyword>
<protein>
    <submittedName>
        <fullName evidence="11">Uncharacterized protein</fullName>
    </submittedName>
</protein>
<organism evidence="11 12">
    <name type="scientific">[Candida] subhashii</name>
    <dbReference type="NCBI Taxonomy" id="561895"/>
    <lineage>
        <taxon>Eukaryota</taxon>
        <taxon>Fungi</taxon>
        <taxon>Dikarya</taxon>
        <taxon>Ascomycota</taxon>
        <taxon>Saccharomycotina</taxon>
        <taxon>Pichiomycetes</taxon>
        <taxon>Debaryomycetaceae</taxon>
        <taxon>Spathaspora</taxon>
    </lineage>
</organism>
<gene>
    <name evidence="11" type="ORF">J8A68_002705</name>
</gene>
<comment type="similarity">
    <text evidence="3">Belongs to the MNN1/MNT family.</text>
</comment>
<keyword evidence="12" id="KW-1185">Reference proteome</keyword>
<evidence type="ECO:0000256" key="10">
    <source>
        <dbReference type="SAM" id="MobiDB-lite"/>
    </source>
</evidence>
<comment type="caution">
    <text evidence="11">The sequence shown here is derived from an EMBL/GenBank/DDBJ whole genome shotgun (WGS) entry which is preliminary data.</text>
</comment>
<accession>A0A8J5QNY1</accession>
<evidence type="ECO:0000256" key="7">
    <source>
        <dbReference type="ARBA" id="ARBA00022989"/>
    </source>
</evidence>
<keyword evidence="9" id="KW-0472">Membrane</keyword>
<evidence type="ECO:0000256" key="6">
    <source>
        <dbReference type="ARBA" id="ARBA00022968"/>
    </source>
</evidence>
<keyword evidence="6" id="KW-0735">Signal-anchor</keyword>
<dbReference type="GO" id="GO:0046354">
    <property type="term" value="P:mannan biosynthetic process"/>
    <property type="evidence" value="ECO:0007669"/>
    <property type="project" value="TreeGrafter"/>
</dbReference>
<comment type="pathway">
    <text evidence="2">Protein modification; protein glycosylation.</text>
</comment>
<dbReference type="Proteomes" id="UP000694255">
    <property type="component" value="Unassembled WGS sequence"/>
</dbReference>
<dbReference type="EMBL" id="JAGSYN010000118">
    <property type="protein sequence ID" value="KAG7663758.1"/>
    <property type="molecule type" value="Genomic_DNA"/>
</dbReference>
<dbReference type="AlphaFoldDB" id="A0A8J5QNY1"/>
<evidence type="ECO:0000256" key="4">
    <source>
        <dbReference type="ARBA" id="ARBA00022679"/>
    </source>
</evidence>
<name>A0A8J5QNY1_9ASCO</name>
<comment type="subcellular location">
    <subcellularLocation>
        <location evidence="1">Golgi apparatus membrane</location>
        <topology evidence="1">Single-pass type II membrane protein</topology>
    </subcellularLocation>
</comment>
<sequence length="677" mass="79201">MQAKHRNIILLGLYRENQNEEDSYSISGYHQDSKTNLVILQKDYLGNTSDQAWNFLSSGNFESDIDIDIDLKVIEGYNYKKMVNHINEQNELQLNNSFIEIFEMESKFTQTIHLFFDYLFRIMDECKPDISPINNEAHYPNKKALMDYYKQLRHLSDKELAEVKEKALITNDGKLPIYGGHLRENYLDEMVRTKDMLGRYLKLSDKEVASLKKSHSAFLNKMMNDWPDDLLIQNKFNDFMKGDGIVYLAGGKYNQLVFLSIKILRSNGSRLPVEVIIPKAADYDIQFCERILPTLNGKCKLMTDYLPRYFNNKIEGFQLKNIALLISSFERVLYLDADNLPIRNPDVLFNNKPFTDKHLVLWPDFWRRSTSPTYYEIADIPIDPNFMVRNSYIKGDPRGAPTDPSHYSLHDTKNSIPEASSETGQLLINKRHHFRTLVLAMYYNYFGPDYFYPLFSQGAAGEGDKETFIAAAHRLDLPYYQVNEFNREFGPMNAKSKKRELFAMGQYDPIIDYIQSNDEPDPVAEEDLKKKNKNSQQEHLHKSDYYSELPSKYARHAFDDTCDNYDFHLFKSSSLFFLHANWPKYYLNELFVQKDDRSKLVINDGPRTTRLYGNDLLKELNGYDFELTIFKSLKWCYCEEPLIDLMNVPLSGTDDRKKACHEIERHLQFLESSNVKA</sequence>
<dbReference type="OrthoDB" id="430354at2759"/>
<keyword evidence="5" id="KW-0812">Transmembrane</keyword>
<dbReference type="InterPro" id="IPR022751">
    <property type="entry name" value="Alpha_mannosyltransferase"/>
</dbReference>
<keyword evidence="8" id="KW-0333">Golgi apparatus</keyword>
<dbReference type="Pfam" id="PF11051">
    <property type="entry name" value="Mannosyl_trans3"/>
    <property type="match status" value="1"/>
</dbReference>
<evidence type="ECO:0000256" key="1">
    <source>
        <dbReference type="ARBA" id="ARBA00004323"/>
    </source>
</evidence>
<dbReference type="GO" id="GO:0000139">
    <property type="term" value="C:Golgi membrane"/>
    <property type="evidence" value="ECO:0007669"/>
    <property type="project" value="UniProtKB-SubCell"/>
</dbReference>
<evidence type="ECO:0000256" key="5">
    <source>
        <dbReference type="ARBA" id="ARBA00022692"/>
    </source>
</evidence>
<reference evidence="11 12" key="1">
    <citation type="journal article" date="2021" name="DNA Res.">
        <title>Genome analysis of Candida subhashii reveals its hybrid nature and dual mitochondrial genome conformations.</title>
        <authorList>
            <person name="Mixao V."/>
            <person name="Hegedusova E."/>
            <person name="Saus E."/>
            <person name="Pryszcz L.P."/>
            <person name="Cillingova A."/>
            <person name="Nosek J."/>
            <person name="Gabaldon T."/>
        </authorList>
    </citation>
    <scope>NUCLEOTIDE SEQUENCE [LARGE SCALE GENOMIC DNA]</scope>
    <source>
        <strain evidence="11 12">CBS 10753</strain>
    </source>
</reference>
<dbReference type="GO" id="GO:0000026">
    <property type="term" value="F:alpha-1,2-mannosyltransferase activity"/>
    <property type="evidence" value="ECO:0007669"/>
    <property type="project" value="TreeGrafter"/>
</dbReference>
<dbReference type="RefSeq" id="XP_049263990.1">
    <property type="nucleotide sequence ID" value="XM_049406484.1"/>
</dbReference>
<evidence type="ECO:0000256" key="8">
    <source>
        <dbReference type="ARBA" id="ARBA00023034"/>
    </source>
</evidence>
<evidence type="ECO:0000256" key="9">
    <source>
        <dbReference type="ARBA" id="ARBA00023136"/>
    </source>
</evidence>